<dbReference type="PATRIC" id="fig|1430899.3.peg.1784"/>
<dbReference type="Proteomes" id="UP000052258">
    <property type="component" value="Unassembled WGS sequence"/>
</dbReference>
<dbReference type="OrthoDB" id="9803079at2"/>
<dbReference type="InterPro" id="IPR004360">
    <property type="entry name" value="Glyas_Fos-R_dOase_dom"/>
</dbReference>
<evidence type="ECO:0000313" key="3">
    <source>
        <dbReference type="Proteomes" id="UP000052258"/>
    </source>
</evidence>
<gene>
    <name evidence="2" type="ORF">X560_1747</name>
</gene>
<sequence>MIKKLGQVMVYVENQEEVAKFWTEKVGFVIRSRNSETDEEKWIEIAPDNETATTIVLQDKIAVAKMSPDMNLGTPSLLFYTDELDQTYTTFKENGVPVGELVEASIGRVFNFHDPEDNYFAILEQK</sequence>
<comment type="caution">
    <text evidence="2">The sequence shown here is derived from an EMBL/GenBank/DDBJ whole genome shotgun (WGS) entry which is preliminary data.</text>
</comment>
<dbReference type="PANTHER" id="PTHR36437:SF2">
    <property type="entry name" value="GLYOXALASE_BLEOMYCIN RESISTANCE PROTEIN_DIOXYGENASE"/>
    <property type="match status" value="1"/>
</dbReference>
<dbReference type="EMBL" id="AZHO01000021">
    <property type="protein sequence ID" value="KMT59206.1"/>
    <property type="molecule type" value="Genomic_DNA"/>
</dbReference>
<dbReference type="PANTHER" id="PTHR36437">
    <property type="entry name" value="GLYOXALASE/BLEOMYCIN RESISTANCE PROTEIN/DIOXYGENASE"/>
    <property type="match status" value="1"/>
</dbReference>
<dbReference type="Gene3D" id="3.10.180.10">
    <property type="entry name" value="2,3-Dihydroxybiphenyl 1,2-Dioxygenase, domain 1"/>
    <property type="match status" value="1"/>
</dbReference>
<evidence type="ECO:0000259" key="1">
    <source>
        <dbReference type="PROSITE" id="PS51819"/>
    </source>
</evidence>
<name>A0A0J8J4F8_9LIST</name>
<dbReference type="InterPro" id="IPR029068">
    <property type="entry name" value="Glyas_Bleomycin-R_OHBP_Dase"/>
</dbReference>
<evidence type="ECO:0000313" key="2">
    <source>
        <dbReference type="EMBL" id="KMT59206.1"/>
    </source>
</evidence>
<feature type="domain" description="VOC" evidence="1">
    <location>
        <begin position="4"/>
        <end position="125"/>
    </location>
</feature>
<dbReference type="Pfam" id="PF00903">
    <property type="entry name" value="Glyoxalase"/>
    <property type="match status" value="1"/>
</dbReference>
<proteinExistence type="predicted"/>
<dbReference type="InterPro" id="IPR037523">
    <property type="entry name" value="VOC_core"/>
</dbReference>
<accession>A0A0J8J4F8</accession>
<dbReference type="AlphaFoldDB" id="A0A0J8J4F8"/>
<protein>
    <recommendedName>
        <fullName evidence="1">VOC domain-containing protein</fullName>
    </recommendedName>
</protein>
<keyword evidence="3" id="KW-1185">Reference proteome</keyword>
<dbReference type="SUPFAM" id="SSF54593">
    <property type="entry name" value="Glyoxalase/Bleomycin resistance protein/Dihydroxybiphenyl dioxygenase"/>
    <property type="match status" value="1"/>
</dbReference>
<reference evidence="2 3" key="1">
    <citation type="journal article" date="2015" name="Genome Biol. Evol.">
        <title>Comparative Genomics of Listeria Sensu Lato: Genus-Wide Differences in Evolutionary Dynamics and the Progressive Gain of Complex, Potentially Pathogenicity-Related Traits through Lateral Gene Transfer.</title>
        <authorList>
            <person name="Chiara M."/>
            <person name="Caruso M."/>
            <person name="D'Erchia A.M."/>
            <person name="Manzari C."/>
            <person name="Fraccalvieri R."/>
            <person name="Goffredo E."/>
            <person name="Latorre L."/>
            <person name="Miccolupo A."/>
            <person name="Padalino I."/>
            <person name="Santagada G."/>
            <person name="Chiocco D."/>
            <person name="Pesole G."/>
            <person name="Horner D.S."/>
            <person name="Parisi A."/>
        </authorList>
    </citation>
    <scope>NUCLEOTIDE SEQUENCE [LARGE SCALE GENOMIC DNA]</scope>
    <source>
        <strain evidence="2 3">1991</strain>
    </source>
</reference>
<dbReference type="RefSeq" id="WP_007475876.1">
    <property type="nucleotide sequence ID" value="NZ_KQ130616.1"/>
</dbReference>
<dbReference type="PROSITE" id="PS51819">
    <property type="entry name" value="VOC"/>
    <property type="match status" value="1"/>
</dbReference>
<organism evidence="2 3">
    <name type="scientific">Listeria fleischmannii 1991</name>
    <dbReference type="NCBI Taxonomy" id="1430899"/>
    <lineage>
        <taxon>Bacteria</taxon>
        <taxon>Bacillati</taxon>
        <taxon>Bacillota</taxon>
        <taxon>Bacilli</taxon>
        <taxon>Bacillales</taxon>
        <taxon>Listeriaceae</taxon>
        <taxon>Listeria</taxon>
    </lineage>
</organism>